<gene>
    <name evidence="1" type="ORF">MANES_02G225600</name>
</gene>
<name>A0A2C9WG93_MANES</name>
<sequence length="57" mass="6845">MLASFIVFQLRANFRDTSFPLRRDGVGQDYQYSHWNLFCYLQMTEAQTFCLCTLYFS</sequence>
<organism evidence="1">
    <name type="scientific">Manihot esculenta</name>
    <name type="common">Cassava</name>
    <name type="synonym">Jatropha manihot</name>
    <dbReference type="NCBI Taxonomy" id="3983"/>
    <lineage>
        <taxon>Eukaryota</taxon>
        <taxon>Viridiplantae</taxon>
        <taxon>Streptophyta</taxon>
        <taxon>Embryophyta</taxon>
        <taxon>Tracheophyta</taxon>
        <taxon>Spermatophyta</taxon>
        <taxon>Magnoliopsida</taxon>
        <taxon>eudicotyledons</taxon>
        <taxon>Gunneridae</taxon>
        <taxon>Pentapetalae</taxon>
        <taxon>rosids</taxon>
        <taxon>fabids</taxon>
        <taxon>Malpighiales</taxon>
        <taxon>Euphorbiaceae</taxon>
        <taxon>Crotonoideae</taxon>
        <taxon>Manihoteae</taxon>
        <taxon>Manihot</taxon>
    </lineage>
</organism>
<dbReference type="EMBL" id="CM004388">
    <property type="protein sequence ID" value="OAY59026.1"/>
    <property type="molecule type" value="Genomic_DNA"/>
</dbReference>
<proteinExistence type="predicted"/>
<reference evidence="1" key="1">
    <citation type="submission" date="2016-02" db="EMBL/GenBank/DDBJ databases">
        <title>WGS assembly of Manihot esculenta.</title>
        <authorList>
            <person name="Bredeson J.V."/>
            <person name="Prochnik S.E."/>
            <person name="Lyons J.B."/>
            <person name="Schmutz J."/>
            <person name="Grimwood J."/>
            <person name="Vrebalov J."/>
            <person name="Bart R.S."/>
            <person name="Amuge T."/>
            <person name="Ferguson M.E."/>
            <person name="Green R."/>
            <person name="Putnam N."/>
            <person name="Stites J."/>
            <person name="Rounsley S."/>
            <person name="Rokhsar D.S."/>
        </authorList>
    </citation>
    <scope>NUCLEOTIDE SEQUENCE [LARGE SCALE GENOMIC DNA]</scope>
    <source>
        <tissue evidence="1">Leaf</tissue>
    </source>
</reference>
<evidence type="ECO:0000313" key="1">
    <source>
        <dbReference type="EMBL" id="OAY59026.1"/>
    </source>
</evidence>
<accession>A0A2C9WG93</accession>
<protein>
    <submittedName>
        <fullName evidence="1">Uncharacterized protein</fullName>
    </submittedName>
</protein>
<dbReference type="AlphaFoldDB" id="A0A2C9WG93"/>